<dbReference type="GO" id="GO:0005524">
    <property type="term" value="F:ATP binding"/>
    <property type="evidence" value="ECO:0007669"/>
    <property type="project" value="UniProtKB-KW"/>
</dbReference>
<dbReference type="InterPro" id="IPR027417">
    <property type="entry name" value="P-loop_NTPase"/>
</dbReference>
<keyword evidence="1" id="KW-0547">Nucleotide-binding</keyword>
<organism evidence="6 7">
    <name type="scientific">Halarcobacter ebronensis</name>
    <dbReference type="NCBI Taxonomy" id="1462615"/>
    <lineage>
        <taxon>Bacteria</taxon>
        <taxon>Pseudomonadati</taxon>
        <taxon>Campylobacterota</taxon>
        <taxon>Epsilonproteobacteria</taxon>
        <taxon>Campylobacterales</taxon>
        <taxon>Arcobacteraceae</taxon>
        <taxon>Halarcobacter</taxon>
    </lineage>
</organism>
<keyword evidence="7" id="KW-1185">Reference proteome</keyword>
<dbReference type="PANTHER" id="PTHR47961">
    <property type="entry name" value="DNA POLYMERASE THETA, PUTATIVE (AFU_ORTHOLOGUE AFUA_1G05260)-RELATED"/>
    <property type="match status" value="1"/>
</dbReference>
<evidence type="ECO:0000256" key="4">
    <source>
        <dbReference type="ARBA" id="ARBA00022840"/>
    </source>
</evidence>
<protein>
    <recommendedName>
        <fullName evidence="5">Helicase ATP-binding domain-containing protein</fullName>
    </recommendedName>
</protein>
<dbReference type="SMART" id="SM00487">
    <property type="entry name" value="DEXDc"/>
    <property type="match status" value="1"/>
</dbReference>
<evidence type="ECO:0000313" key="6">
    <source>
        <dbReference type="EMBL" id="RXK07447.1"/>
    </source>
</evidence>
<dbReference type="AlphaFoldDB" id="A0A4Q1ANK0"/>
<dbReference type="InterPro" id="IPR011545">
    <property type="entry name" value="DEAD/DEAH_box_helicase_dom"/>
</dbReference>
<gene>
    <name evidence="6" type="ORF">CRV07_03020</name>
</gene>
<keyword evidence="2" id="KW-0378">Hydrolase</keyword>
<dbReference type="Gene3D" id="3.40.50.300">
    <property type="entry name" value="P-loop containing nucleotide triphosphate hydrolases"/>
    <property type="match status" value="2"/>
</dbReference>
<evidence type="ECO:0000256" key="1">
    <source>
        <dbReference type="ARBA" id="ARBA00022741"/>
    </source>
</evidence>
<dbReference type="OrthoDB" id="9815222at2"/>
<keyword evidence="4" id="KW-0067">ATP-binding</keyword>
<dbReference type="SUPFAM" id="SSF52540">
    <property type="entry name" value="P-loop containing nucleoside triphosphate hydrolases"/>
    <property type="match status" value="1"/>
</dbReference>
<dbReference type="GO" id="GO:0003676">
    <property type="term" value="F:nucleic acid binding"/>
    <property type="evidence" value="ECO:0007669"/>
    <property type="project" value="InterPro"/>
</dbReference>
<reference evidence="6 7" key="1">
    <citation type="submission" date="2017-10" db="EMBL/GenBank/DDBJ databases">
        <title>Genomics of the genus Arcobacter.</title>
        <authorList>
            <person name="Perez-Cataluna A."/>
            <person name="Figueras M.J."/>
        </authorList>
    </citation>
    <scope>NUCLEOTIDE SEQUENCE [LARGE SCALE GENOMIC DNA]</scope>
    <source>
        <strain evidence="6 7">CECT 8441</strain>
    </source>
</reference>
<dbReference type="GO" id="GO:0004386">
    <property type="term" value="F:helicase activity"/>
    <property type="evidence" value="ECO:0007669"/>
    <property type="project" value="UniProtKB-KW"/>
</dbReference>
<dbReference type="PROSITE" id="PS51192">
    <property type="entry name" value="HELICASE_ATP_BIND_1"/>
    <property type="match status" value="1"/>
</dbReference>
<feature type="domain" description="Helicase ATP-binding" evidence="5">
    <location>
        <begin position="128"/>
        <end position="269"/>
    </location>
</feature>
<sequence>MRKDLTLSRLRNTKFDKFYEKVLLKEDLPKKKLIRLLQIAIIFLNEKDINIINLGYKIILMYSNKTADYKPLFDISINKGFIPISKFIEKNLLYKKESFFNILNSSYMENYKSEKIYLTSEQKKLNEFFMNEIDTSLSIVAPTSYGKSELIIEGIKKQLYNNICIIVPTKALVSQTKKRIIESNIENIPSILTFPEMYTPTSKNILAVLTQERLLRLLKKDSHLKFDLVFVDEAHNLLDNNSRSTLLAITIAILNKRNQKAVFKYLTPFLLDSKNLNISYAKHELKEFRVSEYIKSEKFFIRDFREKSENKNIEIYDQFLNKFFEIKNKSFINEIDLIINEQGSKNIIYFNKPKQIELFSIMLSEKLPIVKSKKIEDACKNLSKFLHKDYNLIKCLKKGIIYHHGSVPNQVRLYIEDLFRKEKCIKFIVTSSTLLEGVNLPINKLFMLDNKKGKGLLTPSQFKNLIGRLSRFSEVFSNNSKNMNLLEPEIYLIGSDFIAENADIKGFIKNCMQVDKKHREVPTNVLLENTNISEKNKKEKKEADEFIANFESDILENKKIEKSKTKIGSTCFSNNIVEIDILQYEEEMNNILIEYQDDNERISSPKEVFNVIVKIFLPFIKEKREYENIRRLHHNETQNFYTMFLEWRMNGTPYNYMVGHFLWYWERFNKKEDDTNISNLELETLDVKKYKVELEDEKCLVYVGKWGDEKRGGFAELWTNIRYKTKRKRVNLAIVRIHEEQEFLDNTLIKFIEVLNELEVLEESLYNLIKYGTEDIELILLIKNGISLYLGNKIVNEYSTFIEINLLEETYSIDKRIVQEMMNNNEDTVTIFELAYILGVEIQGL</sequence>
<proteinExistence type="predicted"/>
<keyword evidence="3" id="KW-0347">Helicase</keyword>
<evidence type="ECO:0000256" key="2">
    <source>
        <dbReference type="ARBA" id="ARBA00022801"/>
    </source>
</evidence>
<accession>A0A4Q1ANK0</accession>
<dbReference type="PANTHER" id="PTHR47961:SF6">
    <property type="entry name" value="DNA-DIRECTED DNA POLYMERASE"/>
    <property type="match status" value="1"/>
</dbReference>
<dbReference type="Pfam" id="PF00271">
    <property type="entry name" value="Helicase_C"/>
    <property type="match status" value="1"/>
</dbReference>
<evidence type="ECO:0000256" key="3">
    <source>
        <dbReference type="ARBA" id="ARBA00022806"/>
    </source>
</evidence>
<dbReference type="Proteomes" id="UP000289758">
    <property type="component" value="Unassembled WGS sequence"/>
</dbReference>
<dbReference type="GO" id="GO:0016787">
    <property type="term" value="F:hydrolase activity"/>
    <property type="evidence" value="ECO:0007669"/>
    <property type="project" value="UniProtKB-KW"/>
</dbReference>
<name>A0A4Q1ANK0_9BACT</name>
<evidence type="ECO:0000259" key="5">
    <source>
        <dbReference type="PROSITE" id="PS51192"/>
    </source>
</evidence>
<dbReference type="Pfam" id="PF00270">
    <property type="entry name" value="DEAD"/>
    <property type="match status" value="1"/>
</dbReference>
<dbReference type="InterPro" id="IPR001650">
    <property type="entry name" value="Helicase_C-like"/>
</dbReference>
<dbReference type="SMART" id="SM00490">
    <property type="entry name" value="HELICc"/>
    <property type="match status" value="1"/>
</dbReference>
<dbReference type="InterPro" id="IPR014001">
    <property type="entry name" value="Helicase_ATP-bd"/>
</dbReference>
<comment type="caution">
    <text evidence="6">The sequence shown here is derived from an EMBL/GenBank/DDBJ whole genome shotgun (WGS) entry which is preliminary data.</text>
</comment>
<dbReference type="EMBL" id="PDKK01000002">
    <property type="protein sequence ID" value="RXK07447.1"/>
    <property type="molecule type" value="Genomic_DNA"/>
</dbReference>
<dbReference type="InterPro" id="IPR050474">
    <property type="entry name" value="Hel308_SKI2-like"/>
</dbReference>
<evidence type="ECO:0000313" key="7">
    <source>
        <dbReference type="Proteomes" id="UP000289758"/>
    </source>
</evidence>